<organism evidence="2 3">
    <name type="scientific">Ramazzottius varieornatus</name>
    <name type="common">Water bear</name>
    <name type="synonym">Tardigrade</name>
    <dbReference type="NCBI Taxonomy" id="947166"/>
    <lineage>
        <taxon>Eukaryota</taxon>
        <taxon>Metazoa</taxon>
        <taxon>Ecdysozoa</taxon>
        <taxon>Tardigrada</taxon>
        <taxon>Eutardigrada</taxon>
        <taxon>Parachela</taxon>
        <taxon>Hypsibioidea</taxon>
        <taxon>Ramazzottiidae</taxon>
        <taxon>Ramazzottius</taxon>
    </lineage>
</organism>
<dbReference type="EMBL" id="BDGG01000002">
    <property type="protein sequence ID" value="GAU93690.1"/>
    <property type="molecule type" value="Genomic_DNA"/>
</dbReference>
<evidence type="ECO:0000313" key="2">
    <source>
        <dbReference type="EMBL" id="GAU93690.1"/>
    </source>
</evidence>
<dbReference type="AlphaFoldDB" id="A0A1D1UYL3"/>
<feature type="compositionally biased region" description="Basic and acidic residues" evidence="1">
    <location>
        <begin position="53"/>
        <end position="64"/>
    </location>
</feature>
<dbReference type="Proteomes" id="UP000186922">
    <property type="component" value="Unassembled WGS sequence"/>
</dbReference>
<feature type="region of interest" description="Disordered" evidence="1">
    <location>
        <begin position="37"/>
        <end position="64"/>
    </location>
</feature>
<proteinExistence type="predicted"/>
<sequence>MTAGSSNCMTSLVEAVVALLTITEAYRDLRSQHEIIMAPRETTTNTDEPQLMRADRTDLVHGRE</sequence>
<protein>
    <submittedName>
        <fullName evidence="2">Uncharacterized protein</fullName>
    </submittedName>
</protein>
<keyword evidence="3" id="KW-1185">Reference proteome</keyword>
<evidence type="ECO:0000256" key="1">
    <source>
        <dbReference type="SAM" id="MobiDB-lite"/>
    </source>
</evidence>
<comment type="caution">
    <text evidence="2">The sequence shown here is derived from an EMBL/GenBank/DDBJ whole genome shotgun (WGS) entry which is preliminary data.</text>
</comment>
<reference evidence="2 3" key="1">
    <citation type="journal article" date="2016" name="Nat. Commun.">
        <title>Extremotolerant tardigrade genome and improved radiotolerance of human cultured cells by tardigrade-unique protein.</title>
        <authorList>
            <person name="Hashimoto T."/>
            <person name="Horikawa D.D."/>
            <person name="Saito Y."/>
            <person name="Kuwahara H."/>
            <person name="Kozuka-Hata H."/>
            <person name="Shin-I T."/>
            <person name="Minakuchi Y."/>
            <person name="Ohishi K."/>
            <person name="Motoyama A."/>
            <person name="Aizu T."/>
            <person name="Enomoto A."/>
            <person name="Kondo K."/>
            <person name="Tanaka S."/>
            <person name="Hara Y."/>
            <person name="Koshikawa S."/>
            <person name="Sagara H."/>
            <person name="Miura T."/>
            <person name="Yokobori S."/>
            <person name="Miyagawa K."/>
            <person name="Suzuki Y."/>
            <person name="Kubo T."/>
            <person name="Oyama M."/>
            <person name="Kohara Y."/>
            <person name="Fujiyama A."/>
            <person name="Arakawa K."/>
            <person name="Katayama T."/>
            <person name="Toyoda A."/>
            <person name="Kunieda T."/>
        </authorList>
    </citation>
    <scope>NUCLEOTIDE SEQUENCE [LARGE SCALE GENOMIC DNA]</scope>
    <source>
        <strain evidence="2 3">YOKOZUNA-1</strain>
    </source>
</reference>
<evidence type="ECO:0000313" key="3">
    <source>
        <dbReference type="Proteomes" id="UP000186922"/>
    </source>
</evidence>
<accession>A0A1D1UYL3</accession>
<name>A0A1D1UYL3_RAMVA</name>
<gene>
    <name evidence="2" type="primary">RvY_05588-1</name>
    <name evidence="2" type="synonym">RvY_05588.1</name>
    <name evidence="2" type="ORF">RvY_05588</name>
</gene>